<accession>A0A8H4RS74</accession>
<dbReference type="Pfam" id="PF13489">
    <property type="entry name" value="Methyltransf_23"/>
    <property type="match status" value="1"/>
</dbReference>
<dbReference type="InterPro" id="IPR029063">
    <property type="entry name" value="SAM-dependent_MTases_sf"/>
</dbReference>
<name>A0A8H4RS74_9HELO</name>
<dbReference type="Proteomes" id="UP000566819">
    <property type="component" value="Unassembled WGS sequence"/>
</dbReference>
<dbReference type="CDD" id="cd02440">
    <property type="entry name" value="AdoMet_MTases"/>
    <property type="match status" value="1"/>
</dbReference>
<evidence type="ECO:0000256" key="1">
    <source>
        <dbReference type="SAM" id="MobiDB-lite"/>
    </source>
</evidence>
<feature type="compositionally biased region" description="Polar residues" evidence="1">
    <location>
        <begin position="428"/>
        <end position="439"/>
    </location>
</feature>
<dbReference type="AlphaFoldDB" id="A0A8H4RS74"/>
<evidence type="ECO:0000313" key="4">
    <source>
        <dbReference type="Proteomes" id="UP000566819"/>
    </source>
</evidence>
<protein>
    <recommendedName>
        <fullName evidence="5">Methyltransferase domain-containing protein</fullName>
    </recommendedName>
</protein>
<dbReference type="EMBL" id="JAAMPI010000142">
    <property type="protein sequence ID" value="KAF4635089.1"/>
    <property type="molecule type" value="Genomic_DNA"/>
</dbReference>
<feature type="region of interest" description="Disordered" evidence="1">
    <location>
        <begin position="1"/>
        <end position="95"/>
    </location>
</feature>
<feature type="transmembrane region" description="Helical" evidence="2">
    <location>
        <begin position="382"/>
        <end position="403"/>
    </location>
</feature>
<dbReference type="OrthoDB" id="5427664at2759"/>
<feature type="compositionally biased region" description="Low complexity" evidence="1">
    <location>
        <begin position="1"/>
        <end position="14"/>
    </location>
</feature>
<dbReference type="PANTHER" id="PTHR37577:SF1">
    <property type="entry name" value="INTEGRAL MEMBRANE PROTEIN"/>
    <property type="match status" value="1"/>
</dbReference>
<sequence>MSSNTTGTNTPNGSKDAFAQETMEELRATLEELYSQLPPKVDYSQEHHDDDDEDLQTLKSELRNQQAGTNEGGKLSNRTYQSFKEASYPLPNDKRERDRLDYQHMQFMASLHGKLYLSQLGPDVKTVLDIGTGTGSWAIDFAKQHPNMQVLGTDISAIQPAYIPDNCSFILADAEKNWTITKPGSGFDFIHGRALISCFASPQFVFKQAFNALAPGGFIELHDAVFPFQYAGPPPTKSALYNLVNQTIIGAEKTGRPWTNTTNYAKWLKEIGFVDVREKKFYLPLGPWAKGEYYKKLGKMFRRNFLMGMEATRSVILGKGGAELSDGQIKGLVEGTRKEVMRGKVKAYLVTSLQGTAHWKMVNHACQAQNIEADPDIGGPGVMAYFLIISWLAVLFAAFPAYYDFLQWWPKFHRTFQTWPQQPAEDASPNNSAASISTKSDIDREELRPHIAKNFKKLLVSMCDLQAITGITIIIAGFSQIRTISYYHEELVISYWWLTLNSFWTARVDYMNENAKGDPVRLGVRRATTLVSCILGVSFQGYINIRENTGPWDNVNGPCYRWSDNSSSWPWVAGTSLYCFALILLLVPKNKNGERFGIMWYFNQTQKGQDKTIDWFRSSCAQHLEHSTNPEPTSRWKRLLSWSTAKSIFLVLLSGFCCCLYWATMQLLAVISYGEGFYPFFLVVYFCFNIWNTYHIVSLKVLNRNLIVGDETKMGFGQVLAVIIMGNIMFNAVDVFCYKTSLQREYKMYLGREAGMLELENRRGSDGA</sequence>
<keyword evidence="2" id="KW-0812">Transmembrane</keyword>
<feature type="region of interest" description="Disordered" evidence="1">
    <location>
        <begin position="420"/>
        <end position="441"/>
    </location>
</feature>
<reference evidence="3 4" key="1">
    <citation type="submission" date="2020-03" db="EMBL/GenBank/DDBJ databases">
        <title>Draft Genome Sequence of Cudoniella acicularis.</title>
        <authorList>
            <person name="Buettner E."/>
            <person name="Kellner H."/>
        </authorList>
    </citation>
    <scope>NUCLEOTIDE SEQUENCE [LARGE SCALE GENOMIC DNA]</scope>
    <source>
        <strain evidence="3 4">DSM 108380</strain>
    </source>
</reference>
<evidence type="ECO:0000313" key="3">
    <source>
        <dbReference type="EMBL" id="KAF4635089.1"/>
    </source>
</evidence>
<dbReference type="InterPro" id="IPR053018">
    <property type="entry name" value="Elsinochrome_Biosynth-Asso"/>
</dbReference>
<feature type="transmembrane region" description="Helical" evidence="2">
    <location>
        <begin position="568"/>
        <end position="587"/>
    </location>
</feature>
<comment type="caution">
    <text evidence="3">The sequence shown here is derived from an EMBL/GenBank/DDBJ whole genome shotgun (WGS) entry which is preliminary data.</text>
</comment>
<gene>
    <name evidence="3" type="ORF">G7Y89_g3016</name>
</gene>
<evidence type="ECO:0008006" key="5">
    <source>
        <dbReference type="Google" id="ProtNLM"/>
    </source>
</evidence>
<dbReference type="PANTHER" id="PTHR37577">
    <property type="entry name" value="INTEGRAL MEMBRANE PROTEIN"/>
    <property type="match status" value="1"/>
</dbReference>
<feature type="transmembrane region" description="Helical" evidence="2">
    <location>
        <begin position="715"/>
        <end position="733"/>
    </location>
</feature>
<evidence type="ECO:0000256" key="2">
    <source>
        <dbReference type="SAM" id="Phobius"/>
    </source>
</evidence>
<feature type="transmembrane region" description="Helical" evidence="2">
    <location>
        <begin position="647"/>
        <end position="671"/>
    </location>
</feature>
<organism evidence="3 4">
    <name type="scientific">Cudoniella acicularis</name>
    <dbReference type="NCBI Taxonomy" id="354080"/>
    <lineage>
        <taxon>Eukaryota</taxon>
        <taxon>Fungi</taxon>
        <taxon>Dikarya</taxon>
        <taxon>Ascomycota</taxon>
        <taxon>Pezizomycotina</taxon>
        <taxon>Leotiomycetes</taxon>
        <taxon>Helotiales</taxon>
        <taxon>Tricladiaceae</taxon>
        <taxon>Cudoniella</taxon>
    </lineage>
</organism>
<feature type="transmembrane region" description="Helical" evidence="2">
    <location>
        <begin position="677"/>
        <end position="694"/>
    </location>
</feature>
<feature type="compositionally biased region" description="Polar residues" evidence="1">
    <location>
        <begin position="57"/>
        <end position="69"/>
    </location>
</feature>
<keyword evidence="2" id="KW-1133">Transmembrane helix</keyword>
<dbReference type="SUPFAM" id="SSF53335">
    <property type="entry name" value="S-adenosyl-L-methionine-dependent methyltransferases"/>
    <property type="match status" value="1"/>
</dbReference>
<dbReference type="Gene3D" id="3.40.50.150">
    <property type="entry name" value="Vaccinia Virus protein VP39"/>
    <property type="match status" value="1"/>
</dbReference>
<keyword evidence="2" id="KW-0472">Membrane</keyword>
<keyword evidence="4" id="KW-1185">Reference proteome</keyword>
<proteinExistence type="predicted"/>